<dbReference type="eggNOG" id="ENOG5030WGT">
    <property type="taxonomic scope" value="Bacteria"/>
</dbReference>
<dbReference type="KEGG" id="fne:FSDG_00026"/>
<name>A0A140PNW0_9FUSO</name>
<sequence length="92" mass="11088">MDVITDFLQSEIDTKEHYGKIIHFITSYEIRKGKFKGNKYIIEKINRDSFILYIEYQDIQGKIIYTPLIAPIISQNRLIEFIEEYIKKIERL</sequence>
<accession>A0A140PNW0</accession>
<dbReference type="RefSeq" id="WP_008699911.1">
    <property type="nucleotide sequence ID" value="NZ_AKBT01000001.1"/>
</dbReference>
<gene>
    <name evidence="1" type="ORF">FSDG_00026</name>
</gene>
<dbReference type="EMBL" id="CP007062">
    <property type="protein sequence ID" value="EEO41467.1"/>
    <property type="molecule type" value="Genomic_DNA"/>
</dbReference>
<dbReference type="AlphaFoldDB" id="A0A140PNW0"/>
<proteinExistence type="predicted"/>
<protein>
    <submittedName>
        <fullName evidence="1">Uncharacterized protein</fullName>
    </submittedName>
</protein>
<organism evidence="1">
    <name type="scientific">Fusobacterium animalis 7_1</name>
    <dbReference type="NCBI Taxonomy" id="457405"/>
    <lineage>
        <taxon>Bacteria</taxon>
        <taxon>Fusobacteriati</taxon>
        <taxon>Fusobacteriota</taxon>
        <taxon>Fusobacteriia</taxon>
        <taxon>Fusobacteriales</taxon>
        <taxon>Fusobacteriaceae</taxon>
        <taxon>Fusobacterium</taxon>
    </lineage>
</organism>
<evidence type="ECO:0000313" key="1">
    <source>
        <dbReference type="EMBL" id="EEO41467.1"/>
    </source>
</evidence>
<dbReference type="HOGENOM" id="CLU_2436396_0_0_0"/>
<reference evidence="1 2" key="1">
    <citation type="submission" date="2013-11" db="EMBL/GenBank/DDBJ databases">
        <title>The Genome Sequence of Fusobacterium sp. 7_1.</title>
        <authorList>
            <consortium name="The Broad Institute Genome Sequencing Platform"/>
            <person name="Earl A."/>
            <person name="Ward D."/>
            <person name="Feldgarden M."/>
            <person name="Gevers D."/>
            <person name="Strauss J."/>
            <person name="Ambrose C.E."/>
            <person name="Allen-Vercoe E."/>
            <person name="Walker B."/>
            <person name="Young S.K."/>
            <person name="Zeng Q."/>
            <person name="Gargeya S."/>
            <person name="Fitzgerald M."/>
            <person name="Haas B."/>
            <person name="Abouelleil A."/>
            <person name="Alvarado L."/>
            <person name="Arachchi H.M."/>
            <person name="Berlin A.M."/>
            <person name="Chapman S.B."/>
            <person name="Goldberg J."/>
            <person name="Griggs A."/>
            <person name="Gujja S."/>
            <person name="Hansen M."/>
            <person name="Howarth C."/>
            <person name="Imamovic A."/>
            <person name="Larimer J."/>
            <person name="McCowen C."/>
            <person name="Montmayeur A."/>
            <person name="Murphy C."/>
            <person name="Neiman D."/>
            <person name="Pearson M."/>
            <person name="Priest M."/>
            <person name="Roberts A."/>
            <person name="Saif S."/>
            <person name="Shea T."/>
            <person name="Sisk P."/>
            <person name="Sykes S."/>
            <person name="Wortman J."/>
            <person name="Nusbaum C."/>
            <person name="Birren B."/>
        </authorList>
    </citation>
    <scope>NUCLEOTIDE SEQUENCE [LARGE SCALE GENOMIC DNA]</scope>
    <source>
        <strain evidence="1 2">7_1</strain>
    </source>
</reference>
<dbReference type="Proteomes" id="UP000002799">
    <property type="component" value="Chromosome"/>
</dbReference>
<evidence type="ECO:0000313" key="2">
    <source>
        <dbReference type="Proteomes" id="UP000002799"/>
    </source>
</evidence>